<protein>
    <submittedName>
        <fullName evidence="2">Uncharacterized protein</fullName>
    </submittedName>
</protein>
<reference evidence="2 3" key="1">
    <citation type="submission" date="2024-09" db="EMBL/GenBank/DDBJ databases">
        <title>Rethinking Asexuality: The Enigmatic Case of Functional Sexual Genes in Lepraria (Stereocaulaceae).</title>
        <authorList>
            <person name="Doellman M."/>
            <person name="Sun Y."/>
            <person name="Barcenas-Pena A."/>
            <person name="Lumbsch H.T."/>
            <person name="Grewe F."/>
        </authorList>
    </citation>
    <scope>NUCLEOTIDE SEQUENCE [LARGE SCALE GENOMIC DNA]</scope>
    <source>
        <strain evidence="2 3">Grewe 0041</strain>
    </source>
</reference>
<evidence type="ECO:0000313" key="2">
    <source>
        <dbReference type="EMBL" id="KAL2057301.1"/>
    </source>
</evidence>
<proteinExistence type="predicted"/>
<gene>
    <name evidence="2" type="ORF">ABVK25_002354</name>
</gene>
<dbReference type="Proteomes" id="UP001590951">
    <property type="component" value="Unassembled WGS sequence"/>
</dbReference>
<evidence type="ECO:0000313" key="3">
    <source>
        <dbReference type="Proteomes" id="UP001590951"/>
    </source>
</evidence>
<organism evidence="2 3">
    <name type="scientific">Lepraria finkii</name>
    <dbReference type="NCBI Taxonomy" id="1340010"/>
    <lineage>
        <taxon>Eukaryota</taxon>
        <taxon>Fungi</taxon>
        <taxon>Dikarya</taxon>
        <taxon>Ascomycota</taxon>
        <taxon>Pezizomycotina</taxon>
        <taxon>Lecanoromycetes</taxon>
        <taxon>OSLEUM clade</taxon>
        <taxon>Lecanoromycetidae</taxon>
        <taxon>Lecanorales</taxon>
        <taxon>Lecanorineae</taxon>
        <taxon>Stereocaulaceae</taxon>
        <taxon>Lepraria</taxon>
    </lineage>
</organism>
<evidence type="ECO:0000256" key="1">
    <source>
        <dbReference type="SAM" id="MobiDB-lite"/>
    </source>
</evidence>
<feature type="region of interest" description="Disordered" evidence="1">
    <location>
        <begin position="64"/>
        <end position="85"/>
    </location>
</feature>
<feature type="region of interest" description="Disordered" evidence="1">
    <location>
        <begin position="1"/>
        <end position="42"/>
    </location>
</feature>
<keyword evidence="3" id="KW-1185">Reference proteome</keyword>
<feature type="compositionally biased region" description="Polar residues" evidence="1">
    <location>
        <begin position="1"/>
        <end position="13"/>
    </location>
</feature>
<name>A0ABR4BKE0_9LECA</name>
<comment type="caution">
    <text evidence="2">The sequence shown here is derived from an EMBL/GenBank/DDBJ whole genome shotgun (WGS) entry which is preliminary data.</text>
</comment>
<accession>A0ABR4BKE0</accession>
<sequence length="107" mass="11672">MQVASNASSPTETEPQDHEEPMPIDIIAASHPAVSPHPEMQSDADVTALSAEMKRRLFMLDWIGEETATTEPESEPGAARLPEPHVIELESEVDVQVDENARTKAAK</sequence>
<dbReference type="EMBL" id="JBHFEH010000005">
    <property type="protein sequence ID" value="KAL2057301.1"/>
    <property type="molecule type" value="Genomic_DNA"/>
</dbReference>
<feature type="compositionally biased region" description="Low complexity" evidence="1">
    <location>
        <begin position="65"/>
        <end position="79"/>
    </location>
</feature>